<keyword evidence="3" id="KW-1185">Reference proteome</keyword>
<reference evidence="2" key="1">
    <citation type="journal article" date="2023" name="Science">
        <title>Genome structures resolve the early diversification of teleost fishes.</title>
        <authorList>
            <person name="Parey E."/>
            <person name="Louis A."/>
            <person name="Montfort J."/>
            <person name="Bouchez O."/>
            <person name="Roques C."/>
            <person name="Iampietro C."/>
            <person name="Lluch J."/>
            <person name="Castinel A."/>
            <person name="Donnadieu C."/>
            <person name="Desvignes T."/>
            <person name="Floi Bucao C."/>
            <person name="Jouanno E."/>
            <person name="Wen M."/>
            <person name="Mejri S."/>
            <person name="Dirks R."/>
            <person name="Jansen H."/>
            <person name="Henkel C."/>
            <person name="Chen W.J."/>
            <person name="Zahm M."/>
            <person name="Cabau C."/>
            <person name="Klopp C."/>
            <person name="Thompson A.W."/>
            <person name="Robinson-Rechavi M."/>
            <person name="Braasch I."/>
            <person name="Lecointre G."/>
            <person name="Bobe J."/>
            <person name="Postlethwait J.H."/>
            <person name="Berthelot C."/>
            <person name="Roest Crollius H."/>
            <person name="Guiguen Y."/>
        </authorList>
    </citation>
    <scope>NUCLEOTIDE SEQUENCE</scope>
    <source>
        <strain evidence="2">Concon-B</strain>
    </source>
</reference>
<dbReference type="SUPFAM" id="SSF81383">
    <property type="entry name" value="F-box domain"/>
    <property type="match status" value="1"/>
</dbReference>
<sequence length="445" mass="50576">MSGAAFNLPHEVWFQVFLLLSDEEKGNVRSSCKYFKRLIDHPSMWRNSAVVLKKIRSYNSQYWDTLRRRKTSMVVVHKAGTKEWGLIATSLPWLSAITIDQLLDVKALGILLRFKNLKRLVIRSFQCHSELASVLAPLRQLTHLCLCELHRAPRAELINAVSQLTGLTSLFYHEGDKPISRRTLQGMLTCLPNLTELSLKMQAVYGILPDDYFYLPKTHHDPTDEVAALDSVPNKSLSGREDPGLTRLELLDYMDPMLSAVALEPLCFLQALTVCYRDRAVEPSRCNMRVWLRKLPCLTELTVARGYPLSLYVHSLPATLQSLSLLRVIIGPGDLSALGKQTPDLQHLHVDLCCYGRQSGLHELPALFPKLKTLKLRHWNMTEEEFVGLARLQHLQRLVVLDAQPGPSPALSNLIRQLQVKTDYRIQVIHSLIPRDPMACFCSQY</sequence>
<organism evidence="2 3">
    <name type="scientific">Conger conger</name>
    <name type="common">Conger eel</name>
    <name type="synonym">Muraena conger</name>
    <dbReference type="NCBI Taxonomy" id="82655"/>
    <lineage>
        <taxon>Eukaryota</taxon>
        <taxon>Metazoa</taxon>
        <taxon>Chordata</taxon>
        <taxon>Craniata</taxon>
        <taxon>Vertebrata</taxon>
        <taxon>Euteleostomi</taxon>
        <taxon>Actinopterygii</taxon>
        <taxon>Neopterygii</taxon>
        <taxon>Teleostei</taxon>
        <taxon>Anguilliformes</taxon>
        <taxon>Congridae</taxon>
        <taxon>Conger</taxon>
    </lineage>
</organism>
<dbReference type="InterPro" id="IPR036047">
    <property type="entry name" value="F-box-like_dom_sf"/>
</dbReference>
<dbReference type="Gene3D" id="3.80.10.10">
    <property type="entry name" value="Ribonuclease Inhibitor"/>
    <property type="match status" value="2"/>
</dbReference>
<proteinExistence type="predicted"/>
<accession>A0A9Q1E330</accession>
<dbReference type="PROSITE" id="PS50181">
    <property type="entry name" value="FBOX"/>
    <property type="match status" value="1"/>
</dbReference>
<evidence type="ECO:0000313" key="2">
    <source>
        <dbReference type="EMBL" id="KAJ8288771.1"/>
    </source>
</evidence>
<evidence type="ECO:0000259" key="1">
    <source>
        <dbReference type="PROSITE" id="PS50181"/>
    </source>
</evidence>
<dbReference type="InterPro" id="IPR032675">
    <property type="entry name" value="LRR_dom_sf"/>
</dbReference>
<dbReference type="Pfam" id="PF12937">
    <property type="entry name" value="F-box-like"/>
    <property type="match status" value="1"/>
</dbReference>
<feature type="domain" description="F-box" evidence="1">
    <location>
        <begin position="2"/>
        <end position="48"/>
    </location>
</feature>
<protein>
    <recommendedName>
        <fullName evidence="1">F-box domain-containing protein</fullName>
    </recommendedName>
</protein>
<dbReference type="SUPFAM" id="SSF52047">
    <property type="entry name" value="RNI-like"/>
    <property type="match status" value="1"/>
</dbReference>
<dbReference type="Proteomes" id="UP001152803">
    <property type="component" value="Unassembled WGS sequence"/>
</dbReference>
<gene>
    <name evidence="2" type="ORF">COCON_G00014300</name>
</gene>
<dbReference type="InterPro" id="IPR001810">
    <property type="entry name" value="F-box_dom"/>
</dbReference>
<name>A0A9Q1E330_CONCO</name>
<dbReference type="AlphaFoldDB" id="A0A9Q1E330"/>
<evidence type="ECO:0000313" key="3">
    <source>
        <dbReference type="Proteomes" id="UP001152803"/>
    </source>
</evidence>
<dbReference type="OrthoDB" id="3219396at2759"/>
<comment type="caution">
    <text evidence="2">The sequence shown here is derived from an EMBL/GenBank/DDBJ whole genome shotgun (WGS) entry which is preliminary data.</text>
</comment>
<dbReference type="EMBL" id="JAFJMO010000001">
    <property type="protein sequence ID" value="KAJ8288771.1"/>
    <property type="molecule type" value="Genomic_DNA"/>
</dbReference>
<dbReference type="Gene3D" id="1.20.1280.50">
    <property type="match status" value="1"/>
</dbReference>